<dbReference type="Pfam" id="PF13380">
    <property type="entry name" value="CoA_binding_2"/>
    <property type="match status" value="1"/>
</dbReference>
<dbReference type="Proteomes" id="UP000519004">
    <property type="component" value="Unassembled WGS sequence"/>
</dbReference>
<dbReference type="CDD" id="cd04301">
    <property type="entry name" value="NAT_SF"/>
    <property type="match status" value="1"/>
</dbReference>
<reference evidence="6 7" key="1">
    <citation type="submission" date="2020-08" db="EMBL/GenBank/DDBJ databases">
        <title>Genomic Encyclopedia of Type Strains, Phase IV (KMG-IV): sequencing the most valuable type-strain genomes for metagenomic binning, comparative biology and taxonomic classification.</title>
        <authorList>
            <person name="Goeker M."/>
        </authorList>
    </citation>
    <scope>NUCLEOTIDE SEQUENCE [LARGE SCALE GENOMIC DNA]</scope>
    <source>
        <strain evidence="6 7">DSM 25897</strain>
    </source>
</reference>
<sequence length="905" mass="95949">MSQAGLDALFHPRSVAVVGASPRERSLGRVVARNLRAGGFAGRIDIVSPKYADIDGIATAAALADLPDAPELIVVTVPPEHVPTVIDEAGAAGVRAAVVITAGLGQGEGSPREAAVAAARRHGLRLVGPNCLGVLSPHAGLNASFAASPARPGDLALLAQSGAIITATVEWANARDIGFSGIVSLGDMADVEIGELLDHFATDPGTRAILLYIETLRDPRRFMSAARAAARAKPVIVVKAGRHEAGARAAASHTGALAGRDAVFDAAFARAGLLRVYDLEELFAAANTLARLRPTVGQRLAILTNGGGVGILAIDRLIDLGGEAAGLSPPTLARLDATLPPTWSRGNPVDIVGDADGARYLAALQALLDAPECDGVLVVHVPTALVDPVEIADTLAAELATRHRAGTLAKPVLTCWLSREAEARQRFAAAGVPCYRTLTGAVRGFMHLVRYTQAQAQLLETPPSLPADFTPEPERARAVVRAALARGDRWLDPLAVAELLAAYDIPAPPVALAKDADEAARLAASMLRRHDALALKIHSRDIPHKSDVGGVVLGLDSIEAVHTAAEAMLARVTREKPDARVDGLLLQPMVSRPRARELIAGLADDPIFGPVVLFGAGGIAVEVMDDTALALPPLHLNLAHGLIRRTRVSRLLDGFRDRPAADRDAVALTLVKLAQLSADVPELRELDINPLLADENGVLALDVRALIAPGDATGAVTNPRFAIKPYPKELEGRLVLRDGEEVAVRPVRPEDEDRLRRFFAQMDEHDLRQRYFAAVRHQSHGFIARLTQVDYARVIMLLAVDADDEVLGLAHIHADPDGEAGEYAILVRTDLKGRGLGWALMQRLIEHAARAGLRRITGQVLRENATMLAMCRELGFDLAPEPDDERIVRVELPIAAGTTRPPVAG</sequence>
<keyword evidence="6" id="KW-0808">Transferase</keyword>
<evidence type="ECO:0000256" key="1">
    <source>
        <dbReference type="ARBA" id="ARBA00022598"/>
    </source>
</evidence>
<organism evidence="6 7">
    <name type="scientific">Rehaibacterium terrae</name>
    <dbReference type="NCBI Taxonomy" id="1341696"/>
    <lineage>
        <taxon>Bacteria</taxon>
        <taxon>Pseudomonadati</taxon>
        <taxon>Pseudomonadota</taxon>
        <taxon>Gammaproteobacteria</taxon>
        <taxon>Lysobacterales</taxon>
        <taxon>Lysobacteraceae</taxon>
        <taxon>Rehaibacterium</taxon>
    </lineage>
</organism>
<dbReference type="GO" id="GO:0016747">
    <property type="term" value="F:acyltransferase activity, transferring groups other than amino-acyl groups"/>
    <property type="evidence" value="ECO:0007669"/>
    <property type="project" value="InterPro"/>
</dbReference>
<dbReference type="InterPro" id="IPR000182">
    <property type="entry name" value="GNAT_dom"/>
</dbReference>
<dbReference type="Gene3D" id="3.30.1490.20">
    <property type="entry name" value="ATP-grasp fold, A domain"/>
    <property type="match status" value="1"/>
</dbReference>
<evidence type="ECO:0000259" key="5">
    <source>
        <dbReference type="PROSITE" id="PS51186"/>
    </source>
</evidence>
<dbReference type="Pfam" id="PF19045">
    <property type="entry name" value="Ligase_CoA_2"/>
    <property type="match status" value="1"/>
</dbReference>
<dbReference type="InterPro" id="IPR016102">
    <property type="entry name" value="Succinyl-CoA_synth-like"/>
</dbReference>
<dbReference type="FunFam" id="3.30.1490.20:FF:000020">
    <property type="entry name" value="Protein lysine acetyltransferase"/>
    <property type="match status" value="1"/>
</dbReference>
<dbReference type="SMART" id="SM00881">
    <property type="entry name" value="CoA_binding"/>
    <property type="match status" value="1"/>
</dbReference>
<dbReference type="InterPro" id="IPR003781">
    <property type="entry name" value="CoA-bd"/>
</dbReference>
<dbReference type="InterPro" id="IPR016181">
    <property type="entry name" value="Acyl_CoA_acyltransferase"/>
</dbReference>
<dbReference type="Pfam" id="PF13607">
    <property type="entry name" value="Succ_CoA_lig"/>
    <property type="match status" value="1"/>
</dbReference>
<dbReference type="Gene3D" id="3.30.470.20">
    <property type="entry name" value="ATP-grasp fold, B domain"/>
    <property type="match status" value="1"/>
</dbReference>
<keyword evidence="7" id="KW-1185">Reference proteome</keyword>
<dbReference type="GO" id="GO:0005524">
    <property type="term" value="F:ATP binding"/>
    <property type="evidence" value="ECO:0007669"/>
    <property type="project" value="UniProtKB-KW"/>
</dbReference>
<feature type="domain" description="N-acetyltransferase" evidence="5">
    <location>
        <begin position="742"/>
        <end position="895"/>
    </location>
</feature>
<keyword evidence="2" id="KW-0547">Nucleotide-binding</keyword>
<dbReference type="SUPFAM" id="SSF56059">
    <property type="entry name" value="Glutathione synthetase ATP-binding domain-like"/>
    <property type="match status" value="1"/>
</dbReference>
<name>A0A7W7XYN9_9GAMM</name>
<keyword evidence="3" id="KW-0067">ATP-binding</keyword>
<proteinExistence type="inferred from homology"/>
<keyword evidence="1" id="KW-0436">Ligase</keyword>
<dbReference type="SUPFAM" id="SSF52210">
    <property type="entry name" value="Succinyl-CoA synthetase domains"/>
    <property type="match status" value="2"/>
</dbReference>
<dbReference type="EMBL" id="JACHHX010000004">
    <property type="protein sequence ID" value="MBB5014856.1"/>
    <property type="molecule type" value="Genomic_DNA"/>
</dbReference>
<dbReference type="SUPFAM" id="SSF55729">
    <property type="entry name" value="Acyl-CoA N-acyltransferases (Nat)"/>
    <property type="match status" value="1"/>
</dbReference>
<dbReference type="GO" id="GO:0043758">
    <property type="term" value="F:acetate-CoA ligase (ADP-forming) activity"/>
    <property type="evidence" value="ECO:0007669"/>
    <property type="project" value="InterPro"/>
</dbReference>
<comment type="similarity">
    <text evidence="4">In the N-terminal section; belongs to the acetate CoA ligase alpha subunit family.</text>
</comment>
<dbReference type="InterPro" id="IPR013815">
    <property type="entry name" value="ATP_grasp_subdomain_1"/>
</dbReference>
<dbReference type="InterPro" id="IPR032875">
    <property type="entry name" value="Succ_CoA_lig_flav_dom"/>
</dbReference>
<accession>A0A7W7XYN9</accession>
<evidence type="ECO:0000256" key="3">
    <source>
        <dbReference type="ARBA" id="ARBA00022840"/>
    </source>
</evidence>
<dbReference type="Gene3D" id="3.40.50.720">
    <property type="entry name" value="NAD(P)-binding Rossmann-like Domain"/>
    <property type="match status" value="1"/>
</dbReference>
<protein>
    <submittedName>
        <fullName evidence="6">Acetyltransferase</fullName>
    </submittedName>
</protein>
<evidence type="ECO:0000256" key="2">
    <source>
        <dbReference type="ARBA" id="ARBA00022741"/>
    </source>
</evidence>
<dbReference type="PANTHER" id="PTHR43334:SF1">
    <property type="entry name" value="3-HYDROXYPROPIONATE--COA LIGASE [ADP-FORMING]"/>
    <property type="match status" value="1"/>
</dbReference>
<dbReference type="InterPro" id="IPR036291">
    <property type="entry name" value="NAD(P)-bd_dom_sf"/>
</dbReference>
<evidence type="ECO:0000256" key="4">
    <source>
        <dbReference type="ARBA" id="ARBA00060888"/>
    </source>
</evidence>
<dbReference type="InterPro" id="IPR043938">
    <property type="entry name" value="Ligase_CoA_dom"/>
</dbReference>
<comment type="caution">
    <text evidence="6">The sequence shown here is derived from an EMBL/GenBank/DDBJ whole genome shotgun (WGS) entry which is preliminary data.</text>
</comment>
<dbReference type="InterPro" id="IPR051538">
    <property type="entry name" value="Acyl-CoA_Synth/Transferase"/>
</dbReference>
<dbReference type="Pfam" id="PF13549">
    <property type="entry name" value="ATP-grasp_5"/>
    <property type="match status" value="1"/>
</dbReference>
<evidence type="ECO:0000313" key="7">
    <source>
        <dbReference type="Proteomes" id="UP000519004"/>
    </source>
</evidence>
<dbReference type="RefSeq" id="WP_183947436.1">
    <property type="nucleotide sequence ID" value="NZ_JACHHX010000004.1"/>
</dbReference>
<gene>
    <name evidence="6" type="ORF">HNQ58_000733</name>
</gene>
<evidence type="ECO:0000313" key="6">
    <source>
        <dbReference type="EMBL" id="MBB5014856.1"/>
    </source>
</evidence>
<dbReference type="Gene3D" id="3.40.50.261">
    <property type="entry name" value="Succinyl-CoA synthetase domains"/>
    <property type="match status" value="2"/>
</dbReference>
<dbReference type="Gene3D" id="3.40.630.30">
    <property type="match status" value="1"/>
</dbReference>
<dbReference type="PANTHER" id="PTHR43334">
    <property type="entry name" value="ACETATE--COA LIGASE [ADP-FORMING]"/>
    <property type="match status" value="1"/>
</dbReference>
<dbReference type="Pfam" id="PF00583">
    <property type="entry name" value="Acetyltransf_1"/>
    <property type="match status" value="1"/>
</dbReference>
<dbReference type="SUPFAM" id="SSF51735">
    <property type="entry name" value="NAD(P)-binding Rossmann-fold domains"/>
    <property type="match status" value="1"/>
</dbReference>
<dbReference type="PROSITE" id="PS51186">
    <property type="entry name" value="GNAT"/>
    <property type="match status" value="1"/>
</dbReference>
<dbReference type="AlphaFoldDB" id="A0A7W7XYN9"/>